<dbReference type="Pfam" id="PF19303">
    <property type="entry name" value="Anticodon_3"/>
    <property type="match status" value="1"/>
</dbReference>
<evidence type="ECO:0000256" key="4">
    <source>
        <dbReference type="ARBA" id="ARBA00022598"/>
    </source>
</evidence>
<evidence type="ECO:0000256" key="7">
    <source>
        <dbReference type="ARBA" id="ARBA00022917"/>
    </source>
</evidence>
<keyword evidence="14" id="KW-1185">Reference proteome</keyword>
<dbReference type="InterPro" id="IPR015413">
    <property type="entry name" value="Methionyl/Leucyl_tRNA_Synth"/>
</dbReference>
<evidence type="ECO:0000256" key="3">
    <source>
        <dbReference type="ARBA" id="ARBA00018753"/>
    </source>
</evidence>
<evidence type="ECO:0000256" key="10">
    <source>
        <dbReference type="RuleBase" id="RU363039"/>
    </source>
</evidence>
<evidence type="ECO:0000313" key="13">
    <source>
        <dbReference type="EMBL" id="QVL30053.1"/>
    </source>
</evidence>
<evidence type="ECO:0000259" key="12">
    <source>
        <dbReference type="Pfam" id="PF19303"/>
    </source>
</evidence>
<feature type="domain" description="Methionyl/Leucyl tRNA synthetase" evidence="11">
    <location>
        <begin position="159"/>
        <end position="363"/>
    </location>
</feature>
<dbReference type="Pfam" id="PF09334">
    <property type="entry name" value="tRNA-synt_1g"/>
    <property type="match status" value="2"/>
</dbReference>
<keyword evidence="6 10" id="KW-0067">ATP-binding</keyword>
<gene>
    <name evidence="13" type="primary">metG</name>
    <name evidence="13" type="ORF">KIH39_14415</name>
</gene>
<comment type="similarity">
    <text evidence="10">Belongs to the class-I aminoacyl-tRNA synthetase family.</text>
</comment>
<dbReference type="PRINTS" id="PR01041">
    <property type="entry name" value="TRNASYNTHMET"/>
</dbReference>
<keyword evidence="7 10" id="KW-0648">Protein biosynthesis</keyword>
<protein>
    <recommendedName>
        <fullName evidence="3">Methionine--tRNA ligase</fullName>
        <ecNumber evidence="2">6.1.1.10</ecNumber>
    </recommendedName>
    <alternativeName>
        <fullName evidence="9">Methionyl-tRNA synthetase</fullName>
    </alternativeName>
</protein>
<dbReference type="CDD" id="cd07957">
    <property type="entry name" value="Anticodon_Ia_Met"/>
    <property type="match status" value="1"/>
</dbReference>
<name>A0A8E6EW02_9BACT</name>
<dbReference type="RefSeq" id="WP_213493937.1">
    <property type="nucleotide sequence ID" value="NZ_CP074694.1"/>
</dbReference>
<proteinExistence type="inferred from homology"/>
<dbReference type="InterPro" id="IPR009080">
    <property type="entry name" value="tRNAsynth_Ia_anticodon-bd"/>
</dbReference>
<feature type="domain" description="Methionyl-tRNA synthetase anticodon-binding" evidence="12">
    <location>
        <begin position="392"/>
        <end position="488"/>
    </location>
</feature>
<dbReference type="SUPFAM" id="SSF47323">
    <property type="entry name" value="Anticodon-binding domain of a subclass of class I aminoacyl-tRNA synthetases"/>
    <property type="match status" value="1"/>
</dbReference>
<dbReference type="Gene3D" id="3.40.50.620">
    <property type="entry name" value="HUPs"/>
    <property type="match status" value="1"/>
</dbReference>
<evidence type="ECO:0000313" key="14">
    <source>
        <dbReference type="Proteomes" id="UP000676194"/>
    </source>
</evidence>
<evidence type="ECO:0000256" key="8">
    <source>
        <dbReference type="ARBA" id="ARBA00023146"/>
    </source>
</evidence>
<dbReference type="PANTHER" id="PTHR43326">
    <property type="entry name" value="METHIONYL-TRNA SYNTHETASE"/>
    <property type="match status" value="1"/>
</dbReference>
<dbReference type="GO" id="GO:0004825">
    <property type="term" value="F:methionine-tRNA ligase activity"/>
    <property type="evidence" value="ECO:0007669"/>
    <property type="project" value="UniProtKB-EC"/>
</dbReference>
<dbReference type="InterPro" id="IPR023457">
    <property type="entry name" value="Met-tRNA_synth_2"/>
</dbReference>
<dbReference type="EC" id="6.1.1.10" evidence="2"/>
<evidence type="ECO:0000256" key="1">
    <source>
        <dbReference type="ARBA" id="ARBA00003314"/>
    </source>
</evidence>
<sequence length="518" mass="59452">MADKPRWFQTAAIDYPNSRPHIGTAFEKLGADVQARYRRMEGYDVCYLMGNDENTLKVADRAKELGKSPQEYCDEMARQFREVWDALDISYDCFIQTSHERHKACCKKFIQKVYDNGHIFKGTYEGWYCAGCEEFKSDKFYEENAGNCPSHRKPLIRRVEPCYFFRLSAFQDRLVKFYQDNPDFIQPEIRRNEMLGLIEAEGLRDINISRQGEEWGIRMPFDPEFTIYVWFDALLTYITGIGYGDDEALFRKNWPADVHFIGKDITRFHCALWPAMLWAAGEEAPKKVFSHGFVTINGDKMGKSMGNVVEPREIVAKSSVDAYRYFFMRECGFPGDGDYSGQRYEEVYETELVRKLGNLLSRCSTILAKNYAGTFEGTAGRIPAAVSNLDLKVFVGEVRAHVENCRYNLALAAIVQQLISPTDQYLEANAPWKLVKTDMAAAKEVLFNAIQSLRIASILLKPFIPRSAEAIYKSFNFDTPWESVDFAEASELKSTREDLKLVAELVDGKIKPLFPRIV</sequence>
<accession>A0A8E6EW02</accession>
<dbReference type="InterPro" id="IPR014729">
    <property type="entry name" value="Rossmann-like_a/b/a_fold"/>
</dbReference>
<dbReference type="EMBL" id="CP074694">
    <property type="protein sequence ID" value="QVL30053.1"/>
    <property type="molecule type" value="Genomic_DNA"/>
</dbReference>
<dbReference type="Gene3D" id="2.170.220.10">
    <property type="match status" value="1"/>
</dbReference>
<evidence type="ECO:0000256" key="6">
    <source>
        <dbReference type="ARBA" id="ARBA00022840"/>
    </source>
</evidence>
<keyword evidence="5 10" id="KW-0547">Nucleotide-binding</keyword>
<dbReference type="SUPFAM" id="SSF52374">
    <property type="entry name" value="Nucleotidylyl transferase"/>
    <property type="match status" value="1"/>
</dbReference>
<dbReference type="KEGG" id="tsph:KIH39_14415"/>
<feature type="domain" description="Methionyl/Leucyl tRNA synthetase" evidence="11">
    <location>
        <begin position="10"/>
        <end position="150"/>
    </location>
</feature>
<dbReference type="CDD" id="cd00814">
    <property type="entry name" value="MetRS_core"/>
    <property type="match status" value="1"/>
</dbReference>
<dbReference type="NCBIfam" id="TIGR00398">
    <property type="entry name" value="metG"/>
    <property type="match status" value="1"/>
</dbReference>
<evidence type="ECO:0000259" key="11">
    <source>
        <dbReference type="Pfam" id="PF09334"/>
    </source>
</evidence>
<comment type="function">
    <text evidence="1">Is required not only for elongation of protein synthesis but also for the initiation of all mRNA translation through initiator tRNA(fMet) aminoacylation.</text>
</comment>
<dbReference type="FunFam" id="2.170.220.10:FF:000002">
    <property type="entry name" value="Methionine--tRNA ligase"/>
    <property type="match status" value="1"/>
</dbReference>
<dbReference type="InterPro" id="IPR041872">
    <property type="entry name" value="Anticodon_Met"/>
</dbReference>
<dbReference type="GO" id="GO:0005524">
    <property type="term" value="F:ATP binding"/>
    <property type="evidence" value="ECO:0007669"/>
    <property type="project" value="UniProtKB-KW"/>
</dbReference>
<dbReference type="Proteomes" id="UP000676194">
    <property type="component" value="Chromosome"/>
</dbReference>
<dbReference type="Gene3D" id="1.10.730.10">
    <property type="entry name" value="Isoleucyl-tRNA Synthetase, Domain 1"/>
    <property type="match status" value="1"/>
</dbReference>
<keyword evidence="8 10" id="KW-0030">Aminoacyl-tRNA synthetase</keyword>
<dbReference type="InterPro" id="IPR014758">
    <property type="entry name" value="Met-tRNA_synth"/>
</dbReference>
<organism evidence="13 14">
    <name type="scientific">Telmatocola sphagniphila</name>
    <dbReference type="NCBI Taxonomy" id="1123043"/>
    <lineage>
        <taxon>Bacteria</taxon>
        <taxon>Pseudomonadati</taxon>
        <taxon>Planctomycetota</taxon>
        <taxon>Planctomycetia</taxon>
        <taxon>Gemmatales</taxon>
        <taxon>Gemmataceae</taxon>
    </lineage>
</organism>
<dbReference type="GO" id="GO:0006431">
    <property type="term" value="P:methionyl-tRNA aminoacylation"/>
    <property type="evidence" value="ECO:0007669"/>
    <property type="project" value="InterPro"/>
</dbReference>
<evidence type="ECO:0000256" key="9">
    <source>
        <dbReference type="ARBA" id="ARBA00030904"/>
    </source>
</evidence>
<reference evidence="13" key="1">
    <citation type="submission" date="2021-05" db="EMBL/GenBank/DDBJ databases">
        <title>Complete genome sequence of the cellulolytic planctomycete Telmatocola sphagniphila SP2T and characterization of the first cellulase from planctomycetes.</title>
        <authorList>
            <person name="Rakitin A.L."/>
            <person name="Beletsky A.V."/>
            <person name="Naumoff D.G."/>
            <person name="Kulichevskaya I.S."/>
            <person name="Mardanov A.V."/>
            <person name="Ravin N.V."/>
            <person name="Dedysh S.N."/>
        </authorList>
    </citation>
    <scope>NUCLEOTIDE SEQUENCE</scope>
    <source>
        <strain evidence="13">SP2T</strain>
    </source>
</reference>
<keyword evidence="4 10" id="KW-0436">Ligase</keyword>
<evidence type="ECO:0000256" key="2">
    <source>
        <dbReference type="ARBA" id="ARBA00012838"/>
    </source>
</evidence>
<dbReference type="InterPro" id="IPR033911">
    <property type="entry name" value="MetRS_core"/>
</dbReference>
<evidence type="ECO:0000256" key="5">
    <source>
        <dbReference type="ARBA" id="ARBA00022741"/>
    </source>
</evidence>
<dbReference type="AlphaFoldDB" id="A0A8E6EW02"/>
<dbReference type="PANTHER" id="PTHR43326:SF1">
    <property type="entry name" value="METHIONINE--TRNA LIGASE, MITOCHONDRIAL"/>
    <property type="match status" value="1"/>
</dbReference>